<protein>
    <recommendedName>
        <fullName evidence="1">DSBA-like thioredoxin domain-containing protein</fullName>
    </recommendedName>
</protein>
<dbReference type="Pfam" id="PF01323">
    <property type="entry name" value="DSBA"/>
    <property type="match status" value="1"/>
</dbReference>
<reference evidence="2 3" key="1">
    <citation type="journal article" date="2013" name="Genome Announc.">
        <title>Draft Genome Sequence of the Hydrogen- and Ethanol-Producing Bacterium Clostridium intestinale Strain URNW.</title>
        <authorList>
            <person name="Lal S."/>
            <person name="Ramachandran U."/>
            <person name="Zhang X."/>
            <person name="Sparling R."/>
            <person name="Levin D.B."/>
        </authorList>
    </citation>
    <scope>NUCLEOTIDE SEQUENCE [LARGE SCALE GENOMIC DNA]</scope>
    <source>
        <strain evidence="2 3">URNW</strain>
    </source>
</reference>
<dbReference type="PATRIC" id="fig|1294142.3.peg.1931"/>
<proteinExistence type="predicted"/>
<dbReference type="eggNOG" id="COG2761">
    <property type="taxonomic scope" value="Bacteria"/>
</dbReference>
<dbReference type="RefSeq" id="WP_021801895.1">
    <property type="nucleotide sequence ID" value="NZ_KI273145.1"/>
</dbReference>
<dbReference type="Gene3D" id="3.40.30.10">
    <property type="entry name" value="Glutaredoxin"/>
    <property type="match status" value="1"/>
</dbReference>
<comment type="caution">
    <text evidence="2">The sequence shown here is derived from an EMBL/GenBank/DDBJ whole genome shotgun (WGS) entry which is preliminary data.</text>
</comment>
<dbReference type="PANTHER" id="PTHR13887:SF41">
    <property type="entry name" value="THIOREDOXIN SUPERFAMILY PROTEIN"/>
    <property type="match status" value="1"/>
</dbReference>
<name>U2NQZ0_9CLOT</name>
<organism evidence="2 3">
    <name type="scientific">Clostridium intestinale URNW</name>
    <dbReference type="NCBI Taxonomy" id="1294142"/>
    <lineage>
        <taxon>Bacteria</taxon>
        <taxon>Bacillati</taxon>
        <taxon>Bacillota</taxon>
        <taxon>Clostridia</taxon>
        <taxon>Eubacteriales</taxon>
        <taxon>Clostridiaceae</taxon>
        <taxon>Clostridium</taxon>
    </lineage>
</organism>
<dbReference type="EMBL" id="APJA01000012">
    <property type="protein sequence ID" value="ERK31301.1"/>
    <property type="molecule type" value="Genomic_DNA"/>
</dbReference>
<accession>U2NQZ0</accession>
<dbReference type="Proteomes" id="UP000016721">
    <property type="component" value="Unassembled WGS sequence"/>
</dbReference>
<evidence type="ECO:0000313" key="2">
    <source>
        <dbReference type="EMBL" id="ERK31301.1"/>
    </source>
</evidence>
<feature type="domain" description="DSBA-like thioredoxin" evidence="1">
    <location>
        <begin position="5"/>
        <end position="205"/>
    </location>
</feature>
<gene>
    <name evidence="2" type="ORF">CINTURNW_1894</name>
</gene>
<evidence type="ECO:0000313" key="3">
    <source>
        <dbReference type="Proteomes" id="UP000016721"/>
    </source>
</evidence>
<keyword evidence="3" id="KW-1185">Reference proteome</keyword>
<evidence type="ECO:0000259" key="1">
    <source>
        <dbReference type="Pfam" id="PF01323"/>
    </source>
</evidence>
<dbReference type="InterPro" id="IPR001853">
    <property type="entry name" value="DSBA-like_thioredoxin_dom"/>
</dbReference>
<dbReference type="GO" id="GO:0016491">
    <property type="term" value="F:oxidoreductase activity"/>
    <property type="evidence" value="ECO:0007669"/>
    <property type="project" value="InterPro"/>
</dbReference>
<dbReference type="HOGENOM" id="CLU_069253_0_2_9"/>
<dbReference type="SUPFAM" id="SSF52833">
    <property type="entry name" value="Thioredoxin-like"/>
    <property type="match status" value="1"/>
</dbReference>
<dbReference type="InterPro" id="IPR036249">
    <property type="entry name" value="Thioredoxin-like_sf"/>
</dbReference>
<dbReference type="STRING" id="1294142.CINTURNW_1894"/>
<sequence length="237" mass="26211">MKIIIDIWSDFGCPFCFIGKKRIEQALNQFEGRDNVEVKFHSFQLDPNADSNIKIDIKKLAVERGMTVERLKASMAHLVEKAKEVGLDLKYDTMINANTFDAHRLVHYAAMEGKAAVMAERLLIACLSDSLNISDLKVLASLASEVGLNEIEAMAMLKSDAYINDVLADIKQGQRLKITGVPFFVFNDKYAISGAQSQQVFLKVLNTILEEEQETLGLQIASQSKGDDNCASGSCSI</sequence>
<dbReference type="PANTHER" id="PTHR13887">
    <property type="entry name" value="GLUTATHIONE S-TRANSFERASE KAPPA"/>
    <property type="match status" value="1"/>
</dbReference>
<dbReference type="CDD" id="cd03024">
    <property type="entry name" value="DsbA_FrnE"/>
    <property type="match status" value="1"/>
</dbReference>
<dbReference type="AlphaFoldDB" id="U2NQZ0"/>